<evidence type="ECO:0000313" key="1">
    <source>
        <dbReference type="EMBL" id="KAF9070747.1"/>
    </source>
</evidence>
<dbReference type="AlphaFoldDB" id="A0A9P5PX81"/>
<dbReference type="OrthoDB" id="3052250at2759"/>
<proteinExistence type="predicted"/>
<reference evidence="1" key="1">
    <citation type="submission" date="2020-11" db="EMBL/GenBank/DDBJ databases">
        <authorList>
            <consortium name="DOE Joint Genome Institute"/>
            <person name="Ahrendt S."/>
            <person name="Riley R."/>
            <person name="Andreopoulos W."/>
            <person name="Labutti K."/>
            <person name="Pangilinan J."/>
            <person name="Ruiz-Duenas F.J."/>
            <person name="Barrasa J.M."/>
            <person name="Sanchez-Garcia M."/>
            <person name="Camarero S."/>
            <person name="Miyauchi S."/>
            <person name="Serrano A."/>
            <person name="Linde D."/>
            <person name="Babiker R."/>
            <person name="Drula E."/>
            <person name="Ayuso-Fernandez I."/>
            <person name="Pacheco R."/>
            <person name="Padilla G."/>
            <person name="Ferreira P."/>
            <person name="Barriuso J."/>
            <person name="Kellner H."/>
            <person name="Castanera R."/>
            <person name="Alfaro M."/>
            <person name="Ramirez L."/>
            <person name="Pisabarro A.G."/>
            <person name="Kuo A."/>
            <person name="Tritt A."/>
            <person name="Lipzen A."/>
            <person name="He G."/>
            <person name="Yan M."/>
            <person name="Ng V."/>
            <person name="Cullen D."/>
            <person name="Martin F."/>
            <person name="Rosso M.-N."/>
            <person name="Henrissat B."/>
            <person name="Hibbett D."/>
            <person name="Martinez A.T."/>
            <person name="Grigoriev I.V."/>
        </authorList>
    </citation>
    <scope>NUCLEOTIDE SEQUENCE</scope>
    <source>
        <strain evidence="1">AH 40177</strain>
    </source>
</reference>
<dbReference type="EMBL" id="JADNRY010000038">
    <property type="protein sequence ID" value="KAF9070747.1"/>
    <property type="molecule type" value="Genomic_DNA"/>
</dbReference>
<comment type="caution">
    <text evidence="1">The sequence shown here is derived from an EMBL/GenBank/DDBJ whole genome shotgun (WGS) entry which is preliminary data.</text>
</comment>
<accession>A0A9P5PX81</accession>
<gene>
    <name evidence="1" type="ORF">BDP27DRAFT_585212</name>
</gene>
<name>A0A9P5PX81_9AGAR</name>
<dbReference type="Proteomes" id="UP000772434">
    <property type="component" value="Unassembled WGS sequence"/>
</dbReference>
<sequence>MRNAHRKDMPLAIVYKRAKRAPPILFSLHLCSLFGDLSSSDPCPEMQPYPHSVGAFQPSAYALINLRTRAQRADDPLAPFASHICNILRSYKSSCKPIQNLIEMLYDFGVEKIDSNTETDDRELAALSDIETAIRPTLWKENRVRNTSRPLGFLSNEDKAL</sequence>
<keyword evidence="2" id="KW-1185">Reference proteome</keyword>
<protein>
    <submittedName>
        <fullName evidence="1">Uncharacterized protein</fullName>
    </submittedName>
</protein>
<evidence type="ECO:0000313" key="2">
    <source>
        <dbReference type="Proteomes" id="UP000772434"/>
    </source>
</evidence>
<organism evidence="1 2">
    <name type="scientific">Rhodocollybia butyracea</name>
    <dbReference type="NCBI Taxonomy" id="206335"/>
    <lineage>
        <taxon>Eukaryota</taxon>
        <taxon>Fungi</taxon>
        <taxon>Dikarya</taxon>
        <taxon>Basidiomycota</taxon>
        <taxon>Agaricomycotina</taxon>
        <taxon>Agaricomycetes</taxon>
        <taxon>Agaricomycetidae</taxon>
        <taxon>Agaricales</taxon>
        <taxon>Marasmiineae</taxon>
        <taxon>Omphalotaceae</taxon>
        <taxon>Rhodocollybia</taxon>
    </lineage>
</organism>